<dbReference type="KEGG" id="cvn:111134276"/>
<evidence type="ECO:0000256" key="1">
    <source>
        <dbReference type="SAM" id="MobiDB-lite"/>
    </source>
</evidence>
<dbReference type="RefSeq" id="XP_022338884.1">
    <property type="nucleotide sequence ID" value="XM_022483176.1"/>
</dbReference>
<feature type="non-terminal residue" evidence="3">
    <location>
        <position position="140"/>
    </location>
</feature>
<dbReference type="GeneID" id="111134276"/>
<proteinExistence type="predicted"/>
<gene>
    <name evidence="3" type="primary">LOC111134276</name>
</gene>
<sequence length="140" mass="17006">MGRRSRNQRAVDIEKLISKMKKQSSPPLRIGKDDLLARAREELREYQYVFAIDYGFGERATMDLIARIYVRNVLDLGPHEEHREKMATCLAELKERVKTKKEEEEKKKEEEKIRKEEEEKRIEVERMRKEEEEKRKEEER</sequence>
<reference evidence="3" key="1">
    <citation type="submission" date="2025-08" db="UniProtKB">
        <authorList>
            <consortium name="RefSeq"/>
        </authorList>
    </citation>
    <scope>IDENTIFICATION</scope>
    <source>
        <tissue evidence="3">Whole sample</tissue>
    </source>
</reference>
<protein>
    <submittedName>
        <fullName evidence="3">101 kDa malaria antigen-like</fullName>
    </submittedName>
</protein>
<accession>A0A8B8EGQ4</accession>
<evidence type="ECO:0000313" key="2">
    <source>
        <dbReference type="Proteomes" id="UP000694844"/>
    </source>
</evidence>
<keyword evidence="2" id="KW-1185">Reference proteome</keyword>
<organism evidence="2 3">
    <name type="scientific">Crassostrea virginica</name>
    <name type="common">Eastern oyster</name>
    <dbReference type="NCBI Taxonomy" id="6565"/>
    <lineage>
        <taxon>Eukaryota</taxon>
        <taxon>Metazoa</taxon>
        <taxon>Spiralia</taxon>
        <taxon>Lophotrochozoa</taxon>
        <taxon>Mollusca</taxon>
        <taxon>Bivalvia</taxon>
        <taxon>Autobranchia</taxon>
        <taxon>Pteriomorphia</taxon>
        <taxon>Ostreida</taxon>
        <taxon>Ostreoidea</taxon>
        <taxon>Ostreidae</taxon>
        <taxon>Crassostrea</taxon>
    </lineage>
</organism>
<dbReference type="AlphaFoldDB" id="A0A8B8EGQ4"/>
<feature type="region of interest" description="Disordered" evidence="1">
    <location>
        <begin position="94"/>
        <end position="140"/>
    </location>
</feature>
<name>A0A8B8EGQ4_CRAVI</name>
<evidence type="ECO:0000313" key="3">
    <source>
        <dbReference type="RefSeq" id="XP_022338884.1"/>
    </source>
</evidence>
<dbReference type="Proteomes" id="UP000694844">
    <property type="component" value="Chromosome 5"/>
</dbReference>